<proteinExistence type="predicted"/>
<feature type="non-terminal residue" evidence="1">
    <location>
        <position position="153"/>
    </location>
</feature>
<name>X1HB69_9ZZZZ</name>
<comment type="caution">
    <text evidence="1">The sequence shown here is derived from an EMBL/GenBank/DDBJ whole genome shotgun (WGS) entry which is preliminary data.</text>
</comment>
<dbReference type="AlphaFoldDB" id="X1HB69"/>
<dbReference type="EMBL" id="BARU01026770">
    <property type="protein sequence ID" value="GAH66627.1"/>
    <property type="molecule type" value="Genomic_DNA"/>
</dbReference>
<evidence type="ECO:0000313" key="1">
    <source>
        <dbReference type="EMBL" id="GAH66627.1"/>
    </source>
</evidence>
<reference evidence="1" key="1">
    <citation type="journal article" date="2014" name="Front. Microbiol.">
        <title>High frequency of phylogenetically diverse reductive dehalogenase-homologous genes in deep subseafloor sedimentary metagenomes.</title>
        <authorList>
            <person name="Kawai M."/>
            <person name="Futagami T."/>
            <person name="Toyoda A."/>
            <person name="Takaki Y."/>
            <person name="Nishi S."/>
            <person name="Hori S."/>
            <person name="Arai W."/>
            <person name="Tsubouchi T."/>
            <person name="Morono Y."/>
            <person name="Uchiyama I."/>
            <person name="Ito T."/>
            <person name="Fujiyama A."/>
            <person name="Inagaki F."/>
            <person name="Takami H."/>
        </authorList>
    </citation>
    <scope>NUCLEOTIDE SEQUENCE</scope>
    <source>
        <strain evidence="1">Expedition CK06-06</strain>
    </source>
</reference>
<sequence>MATIKQCKLLAAKSKEAGMEYDFESFKELENGEVDDKLAEIEKFRIERKVVGTQKKVKPTTELNGMRFGMVYKIIREMWTTEQLRTQRAAFEKAVITEYNLVTEIEEALVASSSSPRIHEDLIAGLDPKLLVYEDHMLGLAIDQISAANCEVV</sequence>
<accession>X1HB69</accession>
<gene>
    <name evidence="1" type="ORF">S03H2_42969</name>
</gene>
<organism evidence="1">
    <name type="scientific">marine sediment metagenome</name>
    <dbReference type="NCBI Taxonomy" id="412755"/>
    <lineage>
        <taxon>unclassified sequences</taxon>
        <taxon>metagenomes</taxon>
        <taxon>ecological metagenomes</taxon>
    </lineage>
</organism>
<protein>
    <submittedName>
        <fullName evidence="1">Uncharacterized protein</fullName>
    </submittedName>
</protein>